<dbReference type="EMBL" id="JAVFKY010000003">
    <property type="protein sequence ID" value="KAK5579716.1"/>
    <property type="molecule type" value="Genomic_DNA"/>
</dbReference>
<feature type="region of interest" description="Disordered" evidence="1">
    <location>
        <begin position="182"/>
        <end position="246"/>
    </location>
</feature>
<reference evidence="2 3" key="1">
    <citation type="submission" date="2023-11" db="EMBL/GenBank/DDBJ databases">
        <title>Dfirmibasis_genome.</title>
        <authorList>
            <person name="Edelbroek B."/>
            <person name="Kjellin J."/>
            <person name="Jerlstrom-Hultqvist J."/>
            <person name="Soderbom F."/>
        </authorList>
    </citation>
    <scope>NUCLEOTIDE SEQUENCE [LARGE SCALE GENOMIC DNA]</scope>
    <source>
        <strain evidence="2 3">TNS-C-14</strain>
    </source>
</reference>
<sequence length="312" mass="35792">MKTISILITIILFLSSFLINLSISYKLERYVEDKDWESIETEKENVFKPVIVERRELLFFRFLRSGNTDNSSSTETVSIKFEIHSKDIQETFYLFGLNNDTSVRNIKDVEIKDRKEETTPIRIEACFDPIKPLYFSLSMFNYLWGGDLLFTIQENDPSYCINSMPNNVQKKKIEPSILIDSDVSKSETPLPTNNFSINNETPSSTTNNQQNENSTNTTNKPDTVTTTPAPTTTPTPTTSVKPENETTHLISNKQKIESNQDENEINQTFNLKPQTETSPAFENKQQIEYNTLTPSNQVIDSMKPNKQQIETN</sequence>
<evidence type="ECO:0000256" key="1">
    <source>
        <dbReference type="SAM" id="MobiDB-lite"/>
    </source>
</evidence>
<evidence type="ECO:0000313" key="2">
    <source>
        <dbReference type="EMBL" id="KAK5579716.1"/>
    </source>
</evidence>
<feature type="compositionally biased region" description="Polar residues" evidence="1">
    <location>
        <begin position="186"/>
        <end position="197"/>
    </location>
</feature>
<dbReference type="AlphaFoldDB" id="A0AAN7U1Z7"/>
<dbReference type="Proteomes" id="UP001344447">
    <property type="component" value="Unassembled WGS sequence"/>
</dbReference>
<keyword evidence="3" id="KW-1185">Reference proteome</keyword>
<evidence type="ECO:0000313" key="3">
    <source>
        <dbReference type="Proteomes" id="UP001344447"/>
    </source>
</evidence>
<accession>A0AAN7U1Z7</accession>
<protein>
    <submittedName>
        <fullName evidence="2">Uncharacterized protein</fullName>
    </submittedName>
</protein>
<gene>
    <name evidence="2" type="ORF">RB653_009402</name>
</gene>
<name>A0AAN7U1Z7_9MYCE</name>
<organism evidence="2 3">
    <name type="scientific">Dictyostelium firmibasis</name>
    <dbReference type="NCBI Taxonomy" id="79012"/>
    <lineage>
        <taxon>Eukaryota</taxon>
        <taxon>Amoebozoa</taxon>
        <taxon>Evosea</taxon>
        <taxon>Eumycetozoa</taxon>
        <taxon>Dictyostelia</taxon>
        <taxon>Dictyosteliales</taxon>
        <taxon>Dictyosteliaceae</taxon>
        <taxon>Dictyostelium</taxon>
    </lineage>
</organism>
<proteinExistence type="predicted"/>
<comment type="caution">
    <text evidence="2">The sequence shown here is derived from an EMBL/GenBank/DDBJ whole genome shotgun (WGS) entry which is preliminary data.</text>
</comment>
<feature type="compositionally biased region" description="Low complexity" evidence="1">
    <location>
        <begin position="198"/>
        <end position="238"/>
    </location>
</feature>